<dbReference type="Gene3D" id="2.60.120.340">
    <property type="entry name" value="Nucleoplasmin core domain"/>
    <property type="match status" value="1"/>
</dbReference>
<evidence type="ECO:0000256" key="4">
    <source>
        <dbReference type="SAM" id="MobiDB-lite"/>
    </source>
</evidence>
<comment type="similarity">
    <text evidence="2">Belongs to the nucleoplasmin family.</text>
</comment>
<feature type="non-terminal residue" evidence="6">
    <location>
        <position position="1"/>
    </location>
</feature>
<dbReference type="GO" id="GO:0005730">
    <property type="term" value="C:nucleolus"/>
    <property type="evidence" value="ECO:0007669"/>
    <property type="project" value="TreeGrafter"/>
</dbReference>
<evidence type="ECO:0000256" key="1">
    <source>
        <dbReference type="ARBA" id="ARBA00004123"/>
    </source>
</evidence>
<dbReference type="GO" id="GO:0003723">
    <property type="term" value="F:RNA binding"/>
    <property type="evidence" value="ECO:0007669"/>
    <property type="project" value="TreeGrafter"/>
</dbReference>
<keyword evidence="3" id="KW-0539">Nucleus</keyword>
<dbReference type="GO" id="GO:0003682">
    <property type="term" value="F:chromatin binding"/>
    <property type="evidence" value="ECO:0007669"/>
    <property type="project" value="TreeGrafter"/>
</dbReference>
<proteinExistence type="inferred from homology"/>
<dbReference type="SUPFAM" id="SSF69203">
    <property type="entry name" value="Nucleoplasmin-like core domain"/>
    <property type="match status" value="1"/>
</dbReference>
<comment type="subcellular location">
    <subcellularLocation>
        <location evidence="1">Nucleus</location>
    </subcellularLocation>
</comment>
<feature type="region of interest" description="Disordered" evidence="4">
    <location>
        <begin position="151"/>
        <end position="183"/>
    </location>
</feature>
<gene>
    <name evidence="6" type="ORF">CUNI_LOCUS10643</name>
</gene>
<dbReference type="GO" id="GO:0042393">
    <property type="term" value="F:histone binding"/>
    <property type="evidence" value="ECO:0007669"/>
    <property type="project" value="TreeGrafter"/>
</dbReference>
<dbReference type="OrthoDB" id="6075101at2759"/>
<dbReference type="InterPro" id="IPR036824">
    <property type="entry name" value="Nucleoplasmin_core_dom_sf"/>
</dbReference>
<dbReference type="GO" id="GO:0005737">
    <property type="term" value="C:cytoplasm"/>
    <property type="evidence" value="ECO:0007669"/>
    <property type="project" value="TreeGrafter"/>
</dbReference>
<dbReference type="AlphaFoldDB" id="A0A8S3ZB68"/>
<dbReference type="GO" id="GO:0005654">
    <property type="term" value="C:nucleoplasm"/>
    <property type="evidence" value="ECO:0007669"/>
    <property type="project" value="TreeGrafter"/>
</dbReference>
<dbReference type="GO" id="GO:0006338">
    <property type="term" value="P:chromatin remodeling"/>
    <property type="evidence" value="ECO:0007669"/>
    <property type="project" value="TreeGrafter"/>
</dbReference>
<dbReference type="EMBL" id="CAJHNH020001946">
    <property type="protein sequence ID" value="CAG5125085.1"/>
    <property type="molecule type" value="Genomic_DNA"/>
</dbReference>
<dbReference type="PANTHER" id="PTHR22747:SF18">
    <property type="entry name" value="GEO09167P1-RELATED"/>
    <property type="match status" value="1"/>
</dbReference>
<reference evidence="6" key="1">
    <citation type="submission" date="2021-04" db="EMBL/GenBank/DDBJ databases">
        <authorList>
            <consortium name="Molecular Ecology Group"/>
        </authorList>
    </citation>
    <scope>NUCLEOTIDE SEQUENCE</scope>
</reference>
<keyword evidence="7" id="KW-1185">Reference proteome</keyword>
<sequence>MANRSRSHSEKSNASSVGDLTGSTEMEYFWCFELNEVRKSFKWVVSCEDEEDDEDFIDHVVFVKLAVLDGDAVAGEQNVVVLESEGQDGEMQKGTIVNLTKGVNPMATLNFSINGKIGGTFTLTEGKGPVTISGNHLLEFPQNENLDISQSELGNNESVVEEEDKKTNKSAKQKVTPVITKRK</sequence>
<evidence type="ECO:0000256" key="3">
    <source>
        <dbReference type="ARBA" id="ARBA00023242"/>
    </source>
</evidence>
<evidence type="ECO:0000256" key="2">
    <source>
        <dbReference type="ARBA" id="ARBA00010744"/>
    </source>
</evidence>
<evidence type="ECO:0000313" key="6">
    <source>
        <dbReference type="EMBL" id="CAG5125085.1"/>
    </source>
</evidence>
<dbReference type="InterPro" id="IPR004301">
    <property type="entry name" value="Nucleoplasmin"/>
</dbReference>
<feature type="domain" description="Nucleoplasmin core" evidence="5">
    <location>
        <begin position="29"/>
        <end position="137"/>
    </location>
</feature>
<evidence type="ECO:0000313" key="7">
    <source>
        <dbReference type="Proteomes" id="UP000678393"/>
    </source>
</evidence>
<dbReference type="Pfam" id="PF03066">
    <property type="entry name" value="Nucleoplasmin"/>
    <property type="match status" value="1"/>
</dbReference>
<dbReference type="InterPro" id="IPR024057">
    <property type="entry name" value="Nucleoplasmin_core_dom"/>
</dbReference>
<evidence type="ECO:0000259" key="5">
    <source>
        <dbReference type="Pfam" id="PF03066"/>
    </source>
</evidence>
<name>A0A8S3ZB68_9EUPU</name>
<organism evidence="6 7">
    <name type="scientific">Candidula unifasciata</name>
    <dbReference type="NCBI Taxonomy" id="100452"/>
    <lineage>
        <taxon>Eukaryota</taxon>
        <taxon>Metazoa</taxon>
        <taxon>Spiralia</taxon>
        <taxon>Lophotrochozoa</taxon>
        <taxon>Mollusca</taxon>
        <taxon>Gastropoda</taxon>
        <taxon>Heterobranchia</taxon>
        <taxon>Euthyneura</taxon>
        <taxon>Panpulmonata</taxon>
        <taxon>Eupulmonata</taxon>
        <taxon>Stylommatophora</taxon>
        <taxon>Helicina</taxon>
        <taxon>Helicoidea</taxon>
        <taxon>Geomitridae</taxon>
        <taxon>Candidula</taxon>
    </lineage>
</organism>
<dbReference type="PANTHER" id="PTHR22747">
    <property type="entry name" value="NUCLEOPLASMIN"/>
    <property type="match status" value="1"/>
</dbReference>
<dbReference type="Proteomes" id="UP000678393">
    <property type="component" value="Unassembled WGS sequence"/>
</dbReference>
<accession>A0A8S3ZB68</accession>
<protein>
    <recommendedName>
        <fullName evidence="5">Nucleoplasmin core domain-containing protein</fullName>
    </recommendedName>
</protein>
<comment type="caution">
    <text evidence="6">The sequence shown here is derived from an EMBL/GenBank/DDBJ whole genome shotgun (WGS) entry which is preliminary data.</text>
</comment>